<reference evidence="2 3" key="1">
    <citation type="journal article" date="2013" name="Genome Announc.">
        <title>Draft Genome Sequence of 'Candidatus Halobonum tyrrellensis' Strain G22, Isolated from the Hypersaline Waters of Lake Tyrrell, Australia.</title>
        <authorList>
            <person name="Ugalde J.A."/>
            <person name="Narasingarao P."/>
            <person name="Kuo S."/>
            <person name="Podell S."/>
            <person name="Allen E.E."/>
        </authorList>
    </citation>
    <scope>NUCLEOTIDE SEQUENCE [LARGE SCALE GENOMIC DNA]</scope>
    <source>
        <strain evidence="2 3">G22</strain>
    </source>
</reference>
<dbReference type="RefSeq" id="WP_023393773.1">
    <property type="nucleotide sequence ID" value="NZ_ASGZ01000019.1"/>
</dbReference>
<comment type="caution">
    <text evidence="2">The sequence shown here is derived from an EMBL/GenBank/DDBJ whole genome shotgun (WGS) entry which is preliminary data.</text>
</comment>
<dbReference type="Proteomes" id="UP000017840">
    <property type="component" value="Unassembled WGS sequence"/>
</dbReference>
<keyword evidence="3" id="KW-1185">Reference proteome</keyword>
<dbReference type="OrthoDB" id="346277at2157"/>
<dbReference type="AlphaFoldDB" id="V4GV74"/>
<keyword evidence="1" id="KW-1133">Transmembrane helix</keyword>
<evidence type="ECO:0000313" key="3">
    <source>
        <dbReference type="Proteomes" id="UP000017840"/>
    </source>
</evidence>
<accession>V4GV74</accession>
<evidence type="ECO:0008006" key="4">
    <source>
        <dbReference type="Google" id="ProtNLM"/>
    </source>
</evidence>
<evidence type="ECO:0000256" key="1">
    <source>
        <dbReference type="SAM" id="Phobius"/>
    </source>
</evidence>
<feature type="transmembrane region" description="Helical" evidence="1">
    <location>
        <begin position="109"/>
        <end position="131"/>
    </location>
</feature>
<name>V4GV74_9EURY</name>
<proteinExistence type="predicted"/>
<feature type="transmembrane region" description="Helical" evidence="1">
    <location>
        <begin position="20"/>
        <end position="37"/>
    </location>
</feature>
<keyword evidence="1" id="KW-0472">Membrane</keyword>
<gene>
    <name evidence="2" type="ORF">K933_05928</name>
</gene>
<dbReference type="EMBL" id="ASGZ01000019">
    <property type="protein sequence ID" value="ESP89056.1"/>
    <property type="molecule type" value="Genomic_DNA"/>
</dbReference>
<feature type="transmembrane region" description="Helical" evidence="1">
    <location>
        <begin position="68"/>
        <end position="89"/>
    </location>
</feature>
<feature type="transmembrane region" description="Helical" evidence="1">
    <location>
        <begin position="43"/>
        <end position="61"/>
    </location>
</feature>
<protein>
    <recommendedName>
        <fullName evidence="4">Integral membrane protein</fullName>
    </recommendedName>
</protein>
<organism evidence="2 3">
    <name type="scientific">Candidatus Halobonum tyrrellensis G22</name>
    <dbReference type="NCBI Taxonomy" id="1324957"/>
    <lineage>
        <taxon>Archaea</taxon>
        <taxon>Methanobacteriati</taxon>
        <taxon>Methanobacteriota</taxon>
        <taxon>Stenosarchaea group</taxon>
        <taxon>Halobacteria</taxon>
        <taxon>Halobacteriales</taxon>
        <taxon>Haloferacaceae</taxon>
        <taxon>Candidatus Halobonum</taxon>
    </lineage>
</organism>
<sequence length="140" mass="14717">MRTDFPTLLVGADRDRSVRGVTVAAGLFAVVLVVSLLPLAVGAVVEPGLVVGFGLAAWWAYDDGGLAVSVALVVLPVAGRLTYYWWYYLDRPAPPALPLSFGGHGAWEAWVPLAVLLGAVAFGVGTLLRCVRRFVGGPKA</sequence>
<keyword evidence="1" id="KW-0812">Transmembrane</keyword>
<evidence type="ECO:0000313" key="2">
    <source>
        <dbReference type="EMBL" id="ESP89056.1"/>
    </source>
</evidence>